<dbReference type="Pfam" id="PF07030">
    <property type="entry name" value="Phage_Mu_Gp36"/>
    <property type="match status" value="1"/>
</dbReference>
<dbReference type="InterPro" id="IPR009752">
    <property type="entry name" value="Phage_Mu_GpJ"/>
</dbReference>
<accession>J9FWT3</accession>
<dbReference type="AlphaFoldDB" id="J9FWT3"/>
<protein>
    <submittedName>
        <fullName evidence="2">Protein containing DUF1320</fullName>
    </submittedName>
</protein>
<gene>
    <name evidence="2" type="ORF">EVA_12437</name>
</gene>
<feature type="region of interest" description="Disordered" evidence="1">
    <location>
        <begin position="120"/>
        <end position="142"/>
    </location>
</feature>
<proteinExistence type="predicted"/>
<organism evidence="2">
    <name type="scientific">gut metagenome</name>
    <dbReference type="NCBI Taxonomy" id="749906"/>
    <lineage>
        <taxon>unclassified sequences</taxon>
        <taxon>metagenomes</taxon>
        <taxon>organismal metagenomes</taxon>
    </lineage>
</organism>
<reference evidence="2" key="1">
    <citation type="journal article" date="2012" name="PLoS ONE">
        <title>Gene sets for utilization of primary and secondary nutrition supplies in the distal gut of endangered iberian lynx.</title>
        <authorList>
            <person name="Alcaide M."/>
            <person name="Messina E."/>
            <person name="Richter M."/>
            <person name="Bargiela R."/>
            <person name="Peplies J."/>
            <person name="Huws S.A."/>
            <person name="Newbold C.J."/>
            <person name="Golyshin P.N."/>
            <person name="Simon M.A."/>
            <person name="Lopez G."/>
            <person name="Yakimov M.M."/>
            <person name="Ferrer M."/>
        </authorList>
    </citation>
    <scope>NUCLEOTIDE SEQUENCE</scope>
</reference>
<name>J9FWT3_9ZZZZ</name>
<evidence type="ECO:0000256" key="1">
    <source>
        <dbReference type="SAM" id="MobiDB-lite"/>
    </source>
</evidence>
<comment type="caution">
    <text evidence="2">The sequence shown here is derived from an EMBL/GenBank/DDBJ whole genome shotgun (WGS) entry which is preliminary data.</text>
</comment>
<dbReference type="EMBL" id="AMCI01003793">
    <property type="protein sequence ID" value="EJW99456.1"/>
    <property type="molecule type" value="Genomic_DNA"/>
</dbReference>
<feature type="compositionally biased region" description="Polar residues" evidence="1">
    <location>
        <begin position="133"/>
        <end position="142"/>
    </location>
</feature>
<evidence type="ECO:0000313" key="2">
    <source>
        <dbReference type="EMBL" id="EJW99456.1"/>
    </source>
</evidence>
<sequence length="142" mass="16332">MDNFIDIKDYDAAIHREILDSLLKGDAMADPGIIEICEDQAISEMKSYLGHFYDTEEIFSQRGDRRHPLILMMCLDIAIYHIFCIHNPYKMSDIRKDRYDRAVAWMKEVAKGMITIDGAPKRPAADGSDPWQIVSNESRGTY</sequence>
<feature type="non-terminal residue" evidence="2">
    <location>
        <position position="142"/>
    </location>
</feature>